<keyword evidence="4" id="KW-0411">Iron-sulfur</keyword>
<keyword evidence="4" id="KW-0004">4Fe-4S</keyword>
<comment type="caution">
    <text evidence="8">The sequence shown here is derived from an EMBL/GenBank/DDBJ whole genome shotgun (WGS) entry which is preliminary data.</text>
</comment>
<sequence length="592" mass="63683">MPVAGTECDGNRVPATAGTSSLVAAIDVELDNDSDYGWDLSLDGDALELLDSAAALTAVPLHGPVVPEAAHCDAATLLSFGGSLVAPVSLASGELFNLDPVAGSNATSAIVSFDATALDFEAETSNLSQSVTKLTGESSSDDDFVSKDGKYTAKPYLGPEKILRTQSAKSATSFADSQDASCRSPLARFRSAPKKPLSVSDLVAGAWCELQYEYTLTRLPGGRPRRSAAMKAGTSLHKKLEDQVHTAVPIAVATKEDLMAVRIFNMIQGLATLREFGLTREFDLVGVIDTGVGADDERYQVVNGVIDALSYETPDLEDVCQSGQKLLAGNRLHSRATVPLPDTPAVTAVGARITDYFSSQHPRSSSEPQLHEEQPPHKGTGKIYISDVKTRASLQLPTATAARPSRIQLFLYHQFLSDLAANRLSFARVFERFGVNPLQPLSSSFLAELTAGELLGDDSGLTATDLNGFVDLLNREVAKTFPQGADSIGDVVAIEYRQRASNTQAQHHGRCLGTIVVPVDRPLLDRYLSNYLEWWRGLRPAVGVDIEDAGLKCRNCDFAEDCDWRSGLDQERMNRARAKMAMYRQGSKAGEG</sequence>
<keyword evidence="9" id="KW-1185">Reference proteome</keyword>
<comment type="cofactor">
    <cofactor evidence="1">
        <name>[4Fe-4S] cluster</name>
        <dbReference type="ChEBI" id="CHEBI:49883"/>
    </cofactor>
</comment>
<keyword evidence="6" id="KW-0378">Hydrolase</keyword>
<evidence type="ECO:0000313" key="8">
    <source>
        <dbReference type="EMBL" id="CAK7270754.1"/>
    </source>
</evidence>
<dbReference type="Proteomes" id="UP001642502">
    <property type="component" value="Unassembled WGS sequence"/>
</dbReference>
<dbReference type="InterPro" id="IPR019190">
    <property type="entry name" value="EXOV"/>
</dbReference>
<dbReference type="Pfam" id="PF09810">
    <property type="entry name" value="Exo5"/>
    <property type="match status" value="1"/>
</dbReference>
<evidence type="ECO:0000256" key="2">
    <source>
        <dbReference type="ARBA" id="ARBA00009797"/>
    </source>
</evidence>
<gene>
    <name evidence="8" type="ORF">SEPCBS119000_004248</name>
</gene>
<comment type="subunit">
    <text evidence="3">Monomer.</text>
</comment>
<dbReference type="PANTHER" id="PTHR14464">
    <property type="entry name" value="EXONUCLEASE V"/>
    <property type="match status" value="1"/>
</dbReference>
<feature type="region of interest" description="Disordered" evidence="7">
    <location>
        <begin position="358"/>
        <end position="381"/>
    </location>
</feature>
<reference evidence="8 9" key="1">
    <citation type="submission" date="2024-01" db="EMBL/GenBank/DDBJ databases">
        <authorList>
            <person name="Allen C."/>
            <person name="Tagirdzhanova G."/>
        </authorList>
    </citation>
    <scope>NUCLEOTIDE SEQUENCE [LARGE SCALE GENOMIC DNA]</scope>
    <source>
        <strain evidence="8 9">CBS 119000</strain>
    </source>
</reference>
<evidence type="ECO:0000256" key="4">
    <source>
        <dbReference type="ARBA" id="ARBA00022485"/>
    </source>
</evidence>
<dbReference type="PANTHER" id="PTHR14464:SF4">
    <property type="entry name" value="EXONUCLEASE V"/>
    <property type="match status" value="1"/>
</dbReference>
<accession>A0ABP0DR60</accession>
<evidence type="ECO:0000256" key="7">
    <source>
        <dbReference type="SAM" id="MobiDB-lite"/>
    </source>
</evidence>
<protein>
    <recommendedName>
        <fullName evidence="10">Defects in morphology protein 1</fullName>
    </recommendedName>
</protein>
<name>A0ABP0DR60_9PEZI</name>
<keyword evidence="4" id="KW-0408">Iron</keyword>
<evidence type="ECO:0000256" key="3">
    <source>
        <dbReference type="ARBA" id="ARBA00011245"/>
    </source>
</evidence>
<proteinExistence type="inferred from homology"/>
<keyword evidence="5" id="KW-0540">Nuclease</keyword>
<feature type="compositionally biased region" description="Polar residues" evidence="7">
    <location>
        <begin position="358"/>
        <end position="368"/>
    </location>
</feature>
<evidence type="ECO:0000256" key="5">
    <source>
        <dbReference type="ARBA" id="ARBA00022722"/>
    </source>
</evidence>
<organism evidence="8 9">
    <name type="scientific">Sporothrix epigloea</name>
    <dbReference type="NCBI Taxonomy" id="1892477"/>
    <lineage>
        <taxon>Eukaryota</taxon>
        <taxon>Fungi</taxon>
        <taxon>Dikarya</taxon>
        <taxon>Ascomycota</taxon>
        <taxon>Pezizomycotina</taxon>
        <taxon>Sordariomycetes</taxon>
        <taxon>Sordariomycetidae</taxon>
        <taxon>Ophiostomatales</taxon>
        <taxon>Ophiostomataceae</taxon>
        <taxon>Sporothrix</taxon>
    </lineage>
</organism>
<keyword evidence="6" id="KW-0269">Exonuclease</keyword>
<comment type="similarity">
    <text evidence="2">Belongs to the EXO5 family.</text>
</comment>
<evidence type="ECO:0000313" key="9">
    <source>
        <dbReference type="Proteomes" id="UP001642502"/>
    </source>
</evidence>
<evidence type="ECO:0000256" key="6">
    <source>
        <dbReference type="ARBA" id="ARBA00022839"/>
    </source>
</evidence>
<keyword evidence="4" id="KW-0479">Metal-binding</keyword>
<dbReference type="EMBL" id="CAWUON010000063">
    <property type="protein sequence ID" value="CAK7270754.1"/>
    <property type="molecule type" value="Genomic_DNA"/>
</dbReference>
<evidence type="ECO:0008006" key="10">
    <source>
        <dbReference type="Google" id="ProtNLM"/>
    </source>
</evidence>
<evidence type="ECO:0000256" key="1">
    <source>
        <dbReference type="ARBA" id="ARBA00001966"/>
    </source>
</evidence>